<name>A0A2T0JUZ6_9ACTN</name>
<dbReference type="AlphaFoldDB" id="A0A2T0JUZ6"/>
<keyword evidence="1" id="KW-0732">Signal</keyword>
<dbReference type="EMBL" id="PVMZ01000031">
    <property type="protein sequence ID" value="PRX11501.1"/>
    <property type="molecule type" value="Genomic_DNA"/>
</dbReference>
<organism evidence="2 3">
    <name type="scientific">Actinoplanes italicus</name>
    <dbReference type="NCBI Taxonomy" id="113567"/>
    <lineage>
        <taxon>Bacteria</taxon>
        <taxon>Bacillati</taxon>
        <taxon>Actinomycetota</taxon>
        <taxon>Actinomycetes</taxon>
        <taxon>Micromonosporales</taxon>
        <taxon>Micromonosporaceae</taxon>
        <taxon>Actinoplanes</taxon>
    </lineage>
</organism>
<feature type="chain" id="PRO_5015765138" evidence="1">
    <location>
        <begin position="21"/>
        <end position="342"/>
    </location>
</feature>
<evidence type="ECO:0000256" key="1">
    <source>
        <dbReference type="SAM" id="SignalP"/>
    </source>
</evidence>
<evidence type="ECO:0000313" key="3">
    <source>
        <dbReference type="Proteomes" id="UP000239415"/>
    </source>
</evidence>
<accession>A0A2T0JUZ6</accession>
<dbReference type="RefSeq" id="WP_106330218.1">
    <property type="nucleotide sequence ID" value="NZ_BOMO01000127.1"/>
</dbReference>
<feature type="signal peptide" evidence="1">
    <location>
        <begin position="1"/>
        <end position="20"/>
    </location>
</feature>
<dbReference type="OrthoDB" id="3539230at2"/>
<keyword evidence="3" id="KW-1185">Reference proteome</keyword>
<dbReference type="Proteomes" id="UP000239415">
    <property type="component" value="Unassembled WGS sequence"/>
</dbReference>
<gene>
    <name evidence="2" type="ORF">CLV67_13177</name>
</gene>
<evidence type="ECO:0000313" key="2">
    <source>
        <dbReference type="EMBL" id="PRX11501.1"/>
    </source>
</evidence>
<sequence length="342" mass="36035">MTGVLIALAASVAVASPAAAAEGTVVQGKVDRYDRSALRPAETATGDLRQRMSAARTAFVQDNARRGSNVDTRAVETFTDPSARVIVAAGNGEVVDGIDIGTADGYLAGVGIRSHEGNTTTTTAAAPPVIGFAGEPDPTGYQRAASGSHVVTVGDDPDLAIPGGSLVNHVKSWYWKYSLAESKESDVFTASERSGSDFWVYARRGDADGRTSDLQGAALVDLTIRSRPWGGTSGNFKQLQSRVPFGAAPNCVSGGNLEISFGVYKVVMPQSSCQTVKGATNVSSYEFGADWDGSTFNLTTIEAMAAYKVKEGYTPSFADYIWASFNIGPMGRKDVKWTDTGW</sequence>
<protein>
    <submittedName>
        <fullName evidence="2">Uncharacterized protein</fullName>
    </submittedName>
</protein>
<proteinExistence type="predicted"/>
<reference evidence="2 3" key="1">
    <citation type="submission" date="2018-03" db="EMBL/GenBank/DDBJ databases">
        <title>Genomic Encyclopedia of Archaeal and Bacterial Type Strains, Phase II (KMG-II): from individual species to whole genera.</title>
        <authorList>
            <person name="Goeker M."/>
        </authorList>
    </citation>
    <scope>NUCLEOTIDE SEQUENCE [LARGE SCALE GENOMIC DNA]</scope>
    <source>
        <strain evidence="2 3">DSM 43146</strain>
    </source>
</reference>
<comment type="caution">
    <text evidence="2">The sequence shown here is derived from an EMBL/GenBank/DDBJ whole genome shotgun (WGS) entry which is preliminary data.</text>
</comment>